<dbReference type="GO" id="GO:0016746">
    <property type="term" value="F:acyltransferase activity"/>
    <property type="evidence" value="ECO:0007669"/>
    <property type="project" value="UniProtKB-KW"/>
</dbReference>
<dbReference type="EMBL" id="JBHUFV010000043">
    <property type="protein sequence ID" value="MFD1935347.1"/>
    <property type="molecule type" value="Genomic_DNA"/>
</dbReference>
<evidence type="ECO:0000256" key="2">
    <source>
        <dbReference type="ARBA" id="ARBA00023315"/>
    </source>
</evidence>
<accession>A0ABW4T1X7</accession>
<dbReference type="InterPro" id="IPR000182">
    <property type="entry name" value="GNAT_dom"/>
</dbReference>
<comment type="caution">
    <text evidence="5">The sequence shown here is derived from an EMBL/GenBank/DDBJ whole genome shotgun (WGS) entry which is preliminary data.</text>
</comment>
<keyword evidence="1 5" id="KW-0808">Transferase</keyword>
<evidence type="ECO:0000259" key="4">
    <source>
        <dbReference type="PROSITE" id="PS51186"/>
    </source>
</evidence>
<dbReference type="RefSeq" id="WP_379575465.1">
    <property type="nucleotide sequence ID" value="NZ_JBHUFV010000043.1"/>
</dbReference>
<name>A0ABW4T1X7_9ACTN</name>
<proteinExistence type="predicted"/>
<evidence type="ECO:0000313" key="6">
    <source>
        <dbReference type="Proteomes" id="UP001597368"/>
    </source>
</evidence>
<reference evidence="6" key="1">
    <citation type="journal article" date="2019" name="Int. J. Syst. Evol. Microbiol.">
        <title>The Global Catalogue of Microorganisms (GCM) 10K type strain sequencing project: providing services to taxonomists for standard genome sequencing and annotation.</title>
        <authorList>
            <consortium name="The Broad Institute Genomics Platform"/>
            <consortium name="The Broad Institute Genome Sequencing Center for Infectious Disease"/>
            <person name="Wu L."/>
            <person name="Ma J."/>
        </authorList>
    </citation>
    <scope>NUCLEOTIDE SEQUENCE [LARGE SCALE GENOMIC DNA]</scope>
    <source>
        <strain evidence="6">ICMP 6774ER</strain>
    </source>
</reference>
<evidence type="ECO:0000313" key="5">
    <source>
        <dbReference type="EMBL" id="MFD1935347.1"/>
    </source>
</evidence>
<dbReference type="PROSITE" id="PS51186">
    <property type="entry name" value="GNAT"/>
    <property type="match status" value="1"/>
</dbReference>
<dbReference type="EC" id="2.3.-.-" evidence="5"/>
<feature type="region of interest" description="Disordered" evidence="3">
    <location>
        <begin position="157"/>
        <end position="226"/>
    </location>
</feature>
<feature type="domain" description="N-acetyltransferase" evidence="4">
    <location>
        <begin position="8"/>
        <end position="171"/>
    </location>
</feature>
<dbReference type="Gene3D" id="3.40.630.30">
    <property type="match status" value="1"/>
</dbReference>
<dbReference type="InterPro" id="IPR050832">
    <property type="entry name" value="Bact_Acetyltransf"/>
</dbReference>
<keyword evidence="2 5" id="KW-0012">Acyltransferase</keyword>
<dbReference type="PANTHER" id="PTHR43877">
    <property type="entry name" value="AMINOALKYLPHOSPHONATE N-ACETYLTRANSFERASE-RELATED-RELATED"/>
    <property type="match status" value="1"/>
</dbReference>
<evidence type="ECO:0000256" key="3">
    <source>
        <dbReference type="SAM" id="MobiDB-lite"/>
    </source>
</evidence>
<evidence type="ECO:0000256" key="1">
    <source>
        <dbReference type="ARBA" id="ARBA00022679"/>
    </source>
</evidence>
<dbReference type="CDD" id="cd04301">
    <property type="entry name" value="NAT_SF"/>
    <property type="match status" value="1"/>
</dbReference>
<feature type="compositionally biased region" description="Polar residues" evidence="3">
    <location>
        <begin position="207"/>
        <end position="219"/>
    </location>
</feature>
<dbReference type="InterPro" id="IPR016181">
    <property type="entry name" value="Acyl_CoA_acyltransferase"/>
</dbReference>
<protein>
    <submittedName>
        <fullName evidence="5">GNAT family N-acetyltransferase</fullName>
        <ecNumber evidence="5">2.3.-.-</ecNumber>
    </submittedName>
</protein>
<dbReference type="PANTHER" id="PTHR43877:SF2">
    <property type="entry name" value="AMINOALKYLPHOSPHONATE N-ACETYLTRANSFERASE-RELATED"/>
    <property type="match status" value="1"/>
</dbReference>
<organism evidence="5 6">
    <name type="scientific">Nonomuraea mangrovi</name>
    <dbReference type="NCBI Taxonomy" id="2316207"/>
    <lineage>
        <taxon>Bacteria</taxon>
        <taxon>Bacillati</taxon>
        <taxon>Actinomycetota</taxon>
        <taxon>Actinomycetes</taxon>
        <taxon>Streptosporangiales</taxon>
        <taxon>Streptosporangiaceae</taxon>
        <taxon>Nonomuraea</taxon>
    </lineage>
</organism>
<sequence>MSSGRSSVVIRPYGDGDRDAVVALAPRLTEGVAAWRDADAVAVAVRGWVTGSLDQGDGDSHGVLVAVCSGRVAGFVTMTTRRHFTGQIDAYIGELVVAAEAERMGVGRALVEAAESWACDRGLRHITLETGGANVRARSFYRTLGYAEEGVRLTKPVSAGDQATSAVPDLGRPSTAGNAANSSSTSRPGGTVEQNKPATHSGEDQVEQTTGLHSRSWTQVMRHRSE</sequence>
<dbReference type="Proteomes" id="UP001597368">
    <property type="component" value="Unassembled WGS sequence"/>
</dbReference>
<dbReference type="Pfam" id="PF00583">
    <property type="entry name" value="Acetyltransf_1"/>
    <property type="match status" value="1"/>
</dbReference>
<gene>
    <name evidence="5" type="ORF">ACFSKW_28115</name>
</gene>
<keyword evidence="6" id="KW-1185">Reference proteome</keyword>
<feature type="compositionally biased region" description="Low complexity" evidence="3">
    <location>
        <begin position="174"/>
        <end position="186"/>
    </location>
</feature>
<dbReference type="SUPFAM" id="SSF55729">
    <property type="entry name" value="Acyl-CoA N-acyltransferases (Nat)"/>
    <property type="match status" value="1"/>
</dbReference>